<feature type="region of interest" description="Disordered" evidence="7">
    <location>
        <begin position="131"/>
        <end position="184"/>
    </location>
</feature>
<reference evidence="9" key="1">
    <citation type="journal article" date="2020" name="Stud. Mycol.">
        <title>101 Dothideomycetes genomes: a test case for predicting lifestyles and emergence of pathogens.</title>
        <authorList>
            <person name="Haridas S."/>
            <person name="Albert R."/>
            <person name="Binder M."/>
            <person name="Bloem J."/>
            <person name="Labutti K."/>
            <person name="Salamov A."/>
            <person name="Andreopoulos B."/>
            <person name="Baker S."/>
            <person name="Barry K."/>
            <person name="Bills G."/>
            <person name="Bluhm B."/>
            <person name="Cannon C."/>
            <person name="Castanera R."/>
            <person name="Culley D."/>
            <person name="Daum C."/>
            <person name="Ezra D."/>
            <person name="Gonzalez J."/>
            <person name="Henrissat B."/>
            <person name="Kuo A."/>
            <person name="Liang C."/>
            <person name="Lipzen A."/>
            <person name="Lutzoni F."/>
            <person name="Magnuson J."/>
            <person name="Mondo S."/>
            <person name="Nolan M."/>
            <person name="Ohm R."/>
            <person name="Pangilinan J."/>
            <person name="Park H.-J."/>
            <person name="Ramirez L."/>
            <person name="Alfaro M."/>
            <person name="Sun H."/>
            <person name="Tritt A."/>
            <person name="Yoshinaga Y."/>
            <person name="Zwiers L.-H."/>
            <person name="Turgeon B."/>
            <person name="Goodwin S."/>
            <person name="Spatafora J."/>
            <person name="Crous P."/>
            <person name="Grigoriev I."/>
        </authorList>
    </citation>
    <scope>NUCLEOTIDE SEQUENCE</scope>
    <source>
        <strain evidence="9">CBS 133067</strain>
    </source>
</reference>
<keyword evidence="5" id="KW-0539">Nucleus</keyword>
<dbReference type="InterPro" id="IPR037525">
    <property type="entry name" value="Velvet_dom"/>
</dbReference>
<gene>
    <name evidence="9" type="ORF">NA57DRAFT_39092</name>
</gene>
<feature type="non-terminal residue" evidence="9">
    <location>
        <position position="1"/>
    </location>
</feature>
<dbReference type="GO" id="GO:0030435">
    <property type="term" value="P:sporulation resulting in formation of a cellular spore"/>
    <property type="evidence" value="ECO:0007669"/>
    <property type="project" value="UniProtKB-KW"/>
</dbReference>
<dbReference type="Proteomes" id="UP000799772">
    <property type="component" value="Unassembled WGS sequence"/>
</dbReference>
<dbReference type="InterPro" id="IPR038491">
    <property type="entry name" value="Velvet_dom_sf"/>
</dbReference>
<keyword evidence="10" id="KW-1185">Reference proteome</keyword>
<dbReference type="Gene3D" id="2.60.40.3960">
    <property type="entry name" value="Velvet domain"/>
    <property type="match status" value="2"/>
</dbReference>
<evidence type="ECO:0000256" key="4">
    <source>
        <dbReference type="ARBA" id="ARBA00023163"/>
    </source>
</evidence>
<comment type="similarity">
    <text evidence="6">Belongs to the velvet family. VelB subfamily.</text>
</comment>
<evidence type="ECO:0000256" key="2">
    <source>
        <dbReference type="ARBA" id="ARBA00022969"/>
    </source>
</evidence>
<evidence type="ECO:0000313" key="9">
    <source>
        <dbReference type="EMBL" id="KAF2098684.1"/>
    </source>
</evidence>
<keyword evidence="3" id="KW-0805">Transcription regulation</keyword>
<dbReference type="Pfam" id="PF11754">
    <property type="entry name" value="Velvet"/>
    <property type="match status" value="1"/>
</dbReference>
<evidence type="ECO:0000313" key="10">
    <source>
        <dbReference type="Proteomes" id="UP000799772"/>
    </source>
</evidence>
<dbReference type="InterPro" id="IPR021740">
    <property type="entry name" value="Velvet"/>
</dbReference>
<dbReference type="PANTHER" id="PTHR33572:SF3">
    <property type="entry name" value="VELVET COMPLEX SUBUNIT B"/>
    <property type="match status" value="1"/>
</dbReference>
<dbReference type="PANTHER" id="PTHR33572">
    <property type="entry name" value="SPORE DEVELOPMENT REGULATOR VOSA"/>
    <property type="match status" value="1"/>
</dbReference>
<organism evidence="9 10">
    <name type="scientific">Rhizodiscina lignyota</name>
    <dbReference type="NCBI Taxonomy" id="1504668"/>
    <lineage>
        <taxon>Eukaryota</taxon>
        <taxon>Fungi</taxon>
        <taxon>Dikarya</taxon>
        <taxon>Ascomycota</taxon>
        <taxon>Pezizomycotina</taxon>
        <taxon>Dothideomycetes</taxon>
        <taxon>Pleosporomycetidae</taxon>
        <taxon>Aulographales</taxon>
        <taxon>Rhizodiscinaceae</taxon>
        <taxon>Rhizodiscina</taxon>
    </lineage>
</organism>
<evidence type="ECO:0000259" key="8">
    <source>
        <dbReference type="PROSITE" id="PS51821"/>
    </source>
</evidence>
<accession>A0A9P4ID76</accession>
<comment type="subcellular location">
    <subcellularLocation>
        <location evidence="1">Nucleus</location>
    </subcellularLocation>
</comment>
<keyword evidence="2" id="KW-0749">Sporulation</keyword>
<proteinExistence type="inferred from homology"/>
<dbReference type="AlphaFoldDB" id="A0A9P4ID76"/>
<comment type="caution">
    <text evidence="9">The sequence shown here is derived from an EMBL/GenBank/DDBJ whole genome shotgun (WGS) entry which is preliminary data.</text>
</comment>
<feature type="domain" description="Velvet" evidence="8">
    <location>
        <begin position="1"/>
        <end position="319"/>
    </location>
</feature>
<dbReference type="PROSITE" id="PS51821">
    <property type="entry name" value="VELVET"/>
    <property type="match status" value="1"/>
</dbReference>
<dbReference type="GO" id="GO:0005634">
    <property type="term" value="C:nucleus"/>
    <property type="evidence" value="ECO:0007669"/>
    <property type="project" value="UniProtKB-SubCell"/>
</dbReference>
<evidence type="ECO:0000256" key="6">
    <source>
        <dbReference type="ARBA" id="ARBA00038045"/>
    </source>
</evidence>
<protein>
    <recommendedName>
        <fullName evidence="8">Velvet domain-containing protein</fullName>
    </recommendedName>
</protein>
<sequence length="335" mass="36367">RNCSLSVEQQPVRARMCGFGDKDRRPITPPPCIRLIIRDMATGQEIDPAEIDSTYFVLTVDLWNDQGDQEVNLVRSSSHASAVSISATATTPYPPPPERHLVRVDMAVPSQGYTPQPIPGAQYPMAPLPGYPGGPHTLSPHHHPADPHQQHYQTHPQAPTHANPYGQPPPPPGHPASMIPPMMQTGPPQPVPQAPPGYMVQVQSVASHAPASGMFTRNLIGSLSVNAFKLVDTEGKTGFWFVLQDLSVRTEGFFRLKMNFVDVGTNDGSNRLTTGKAPVLASCFSNVFQVYSAKKFPGVIESTPLSKAFASQGIKIPIRKDGPKTANAEEYENDD</sequence>
<evidence type="ECO:0000256" key="5">
    <source>
        <dbReference type="ARBA" id="ARBA00023242"/>
    </source>
</evidence>
<name>A0A9P4ID76_9PEZI</name>
<keyword evidence="4" id="KW-0804">Transcription</keyword>
<evidence type="ECO:0000256" key="7">
    <source>
        <dbReference type="SAM" id="MobiDB-lite"/>
    </source>
</evidence>
<evidence type="ECO:0000256" key="1">
    <source>
        <dbReference type="ARBA" id="ARBA00004123"/>
    </source>
</evidence>
<dbReference type="OrthoDB" id="1746739at2759"/>
<dbReference type="EMBL" id="ML978126">
    <property type="protein sequence ID" value="KAF2098684.1"/>
    <property type="molecule type" value="Genomic_DNA"/>
</dbReference>
<evidence type="ECO:0000256" key="3">
    <source>
        <dbReference type="ARBA" id="ARBA00023015"/>
    </source>
</evidence>